<proteinExistence type="inferred from homology"/>
<feature type="transmembrane region" description="Helical" evidence="8">
    <location>
        <begin position="258"/>
        <end position="276"/>
    </location>
</feature>
<reference evidence="9" key="1">
    <citation type="submission" date="2024-02" db="EMBL/GenBank/DDBJ databases">
        <title>Sediminibacterium planktonica sp. nov. and Sediminibacterium longus sp. nov., isolated from surface lake and river water.</title>
        <authorList>
            <person name="Watanabe K."/>
            <person name="Takemine S."/>
            <person name="Ishii Y."/>
            <person name="Ogata Y."/>
            <person name="Shindo C."/>
            <person name="Suda W."/>
        </authorList>
    </citation>
    <scope>NUCLEOTIDE SEQUENCE</scope>
    <source>
        <strain evidence="9">KACHI17</strain>
    </source>
</reference>
<dbReference type="GO" id="GO:0016746">
    <property type="term" value="F:acyltransferase activity"/>
    <property type="evidence" value="ECO:0007669"/>
    <property type="project" value="UniProtKB-KW"/>
</dbReference>
<dbReference type="InterPro" id="IPR024194">
    <property type="entry name" value="Ac/AlaTfrase_AlgI/DltB"/>
</dbReference>
<feature type="transmembrane region" description="Helical" evidence="8">
    <location>
        <begin position="335"/>
        <end position="352"/>
    </location>
</feature>
<dbReference type="AlphaFoldDB" id="A0AAT9GJS5"/>
<evidence type="ECO:0000256" key="5">
    <source>
        <dbReference type="ARBA" id="ARBA00022989"/>
    </source>
</evidence>
<keyword evidence="4 8" id="KW-0812">Transmembrane</keyword>
<organism evidence="9">
    <name type="scientific">Sediminibacterium sp. KACHI17</name>
    <dbReference type="NCBI Taxonomy" id="1751071"/>
    <lineage>
        <taxon>Bacteria</taxon>
        <taxon>Pseudomonadati</taxon>
        <taxon>Bacteroidota</taxon>
        <taxon>Chitinophagia</taxon>
        <taxon>Chitinophagales</taxon>
        <taxon>Chitinophagaceae</taxon>
        <taxon>Sediminibacterium</taxon>
    </lineage>
</organism>
<feature type="transmembrane region" description="Helical" evidence="8">
    <location>
        <begin position="296"/>
        <end position="315"/>
    </location>
</feature>
<dbReference type="EMBL" id="AP029612">
    <property type="protein sequence ID" value="BFG70957.1"/>
    <property type="molecule type" value="Genomic_DNA"/>
</dbReference>
<feature type="transmembrane region" description="Helical" evidence="8">
    <location>
        <begin position="220"/>
        <end position="237"/>
    </location>
</feature>
<dbReference type="InterPro" id="IPR028362">
    <property type="entry name" value="AlgI"/>
</dbReference>
<keyword evidence="7" id="KW-0012">Acyltransferase</keyword>
<feature type="transmembrane region" description="Helical" evidence="8">
    <location>
        <begin position="12"/>
        <end position="31"/>
    </location>
</feature>
<name>A0AAT9GJS5_9BACT</name>
<evidence type="ECO:0000256" key="6">
    <source>
        <dbReference type="ARBA" id="ARBA00023136"/>
    </source>
</evidence>
<gene>
    <name evidence="9" type="ORF">KACHI17_18380</name>
</gene>
<keyword evidence="7" id="KW-0808">Transferase</keyword>
<evidence type="ECO:0000256" key="2">
    <source>
        <dbReference type="ARBA" id="ARBA00010323"/>
    </source>
</evidence>
<sequence length="365" mass="43147">MGARFDNLKFLVPVGLSFYTFSTIGYVTDVYRKKIEPEKDIFSFSAYISFFPHLLAGPIPAATKHLRQFTYPRIFSVSNVEPAIRKIIWGLFKKMVIADNISISVDYCFARADSLNSLSLYLGIVLFSFQIYADFSAYSDIARGVAKFFSIDLFQNFKSPFFSRNPGEFWRRWHISLTRWLTDYLYKPMGGRSLGYGGFIVVILFIFLFSGLWHGSSINFVLWGLLNGIYYVVYLLFKQIKHYDEPPDKNRWLPSFATLGKVMLTFHLITFSRILFKAESLGKAKLYWNSMINNHSLNWPPSFLYAHIHWCLLLVLMEWMQRFRQHPLDVSNNKWIRYFLYAIIFLIVILYHKKLSLQEYYYFRF</sequence>
<comment type="similarity">
    <text evidence="2 7">Belongs to the membrane-bound acyltransferase family.</text>
</comment>
<dbReference type="GO" id="GO:0042121">
    <property type="term" value="P:alginic acid biosynthetic process"/>
    <property type="evidence" value="ECO:0007669"/>
    <property type="project" value="InterPro"/>
</dbReference>
<keyword evidence="5 8" id="KW-1133">Transmembrane helix</keyword>
<evidence type="ECO:0000256" key="3">
    <source>
        <dbReference type="ARBA" id="ARBA00022475"/>
    </source>
</evidence>
<feature type="transmembrane region" description="Helical" evidence="8">
    <location>
        <begin position="194"/>
        <end position="214"/>
    </location>
</feature>
<dbReference type="PANTHER" id="PTHR13285:SF18">
    <property type="entry name" value="PROTEIN-CYSTEINE N-PALMITOYLTRANSFERASE RASP"/>
    <property type="match status" value="1"/>
</dbReference>
<dbReference type="Pfam" id="PF03062">
    <property type="entry name" value="MBOAT"/>
    <property type="match status" value="1"/>
</dbReference>
<evidence type="ECO:0000256" key="4">
    <source>
        <dbReference type="ARBA" id="ARBA00022692"/>
    </source>
</evidence>
<dbReference type="InterPro" id="IPR051085">
    <property type="entry name" value="MB_O-acyltransferase"/>
</dbReference>
<keyword evidence="6 7" id="KW-0472">Membrane</keyword>
<dbReference type="PIRSF" id="PIRSF016636">
    <property type="entry name" value="AlgI_DltB"/>
    <property type="match status" value="1"/>
</dbReference>
<evidence type="ECO:0000313" key="9">
    <source>
        <dbReference type="EMBL" id="BFG70957.1"/>
    </source>
</evidence>
<accession>A0AAT9GJS5</accession>
<comment type="subcellular location">
    <subcellularLocation>
        <location evidence="1">Cell membrane</location>
        <topology evidence="1">Multi-pass membrane protein</topology>
    </subcellularLocation>
</comment>
<evidence type="ECO:0000256" key="8">
    <source>
        <dbReference type="SAM" id="Phobius"/>
    </source>
</evidence>
<dbReference type="InterPro" id="IPR004299">
    <property type="entry name" value="MBOAT_fam"/>
</dbReference>
<dbReference type="PANTHER" id="PTHR13285">
    <property type="entry name" value="ACYLTRANSFERASE"/>
    <property type="match status" value="1"/>
</dbReference>
<keyword evidence="3 7" id="KW-1003">Cell membrane</keyword>
<evidence type="ECO:0000256" key="1">
    <source>
        <dbReference type="ARBA" id="ARBA00004651"/>
    </source>
</evidence>
<dbReference type="GO" id="GO:0005886">
    <property type="term" value="C:plasma membrane"/>
    <property type="evidence" value="ECO:0007669"/>
    <property type="project" value="UniProtKB-SubCell"/>
</dbReference>
<protein>
    <submittedName>
        <fullName evidence="9">MBOAT family protein</fullName>
    </submittedName>
</protein>
<evidence type="ECO:0000256" key="7">
    <source>
        <dbReference type="PIRNR" id="PIRNR016636"/>
    </source>
</evidence>
<dbReference type="PIRSF" id="PIRSF500217">
    <property type="entry name" value="AlgI"/>
    <property type="match status" value="1"/>
</dbReference>